<evidence type="ECO:0000256" key="1">
    <source>
        <dbReference type="ARBA" id="ARBA00005591"/>
    </source>
</evidence>
<keyword evidence="2 6" id="KW-0560">Oxidoreductase</keyword>
<evidence type="ECO:0000313" key="8">
    <source>
        <dbReference type="EMBL" id="MBI5975468.1"/>
    </source>
</evidence>
<dbReference type="PANTHER" id="PTHR43774:SF1">
    <property type="entry name" value="PEPTIDE METHIONINE SULFOXIDE REDUCTASE MSRA 2"/>
    <property type="match status" value="1"/>
</dbReference>
<dbReference type="EMBL" id="JABANU010000017">
    <property type="protein sequence ID" value="MBI5975468.1"/>
    <property type="molecule type" value="Genomic_DNA"/>
</dbReference>
<reference evidence="8 9" key="1">
    <citation type="submission" date="2020-04" db="EMBL/GenBank/DDBJ databases">
        <title>Staphylococcus species from domestic dog.</title>
        <authorList>
            <person name="Paterson G.K."/>
        </authorList>
    </citation>
    <scope>NUCLEOTIDE SEQUENCE [LARGE SCALE GENOMIC DNA]</scope>
    <source>
        <strain evidence="8 9">H16/1A</strain>
    </source>
</reference>
<dbReference type="PANTHER" id="PTHR43774">
    <property type="entry name" value="PEPTIDE METHIONINE SULFOXIDE REDUCTASE"/>
    <property type="match status" value="1"/>
</dbReference>
<evidence type="ECO:0000256" key="4">
    <source>
        <dbReference type="ARBA" id="ARBA00047806"/>
    </source>
</evidence>
<evidence type="ECO:0000256" key="2">
    <source>
        <dbReference type="ARBA" id="ARBA00023002"/>
    </source>
</evidence>
<feature type="domain" description="Peptide methionine sulphoxide reductase MsrA" evidence="7">
    <location>
        <begin position="4"/>
        <end position="154"/>
    </location>
</feature>
<accession>A0ABS0T9T9</accession>
<dbReference type="Pfam" id="PF01625">
    <property type="entry name" value="PMSR"/>
    <property type="match status" value="1"/>
</dbReference>
<dbReference type="GO" id="GO:0008113">
    <property type="term" value="F:peptide-methionine (S)-S-oxide reductase activity"/>
    <property type="evidence" value="ECO:0007669"/>
    <property type="project" value="UniProtKB-EC"/>
</dbReference>
<protein>
    <recommendedName>
        <fullName evidence="6">Peptide methionine sulfoxide reductase MsrA</fullName>
        <shortName evidence="6">Protein-methionine-S-oxide reductase</shortName>
        <ecNumber evidence="6">1.8.4.11</ecNumber>
    </recommendedName>
    <alternativeName>
        <fullName evidence="6">Peptide-methionine (S)-S-oxide reductase</fullName>
        <shortName evidence="6">Peptide Met(O) reductase</shortName>
    </alternativeName>
</protein>
<comment type="similarity">
    <text evidence="1 6">Belongs to the MsrA Met sulfoxide reductase family.</text>
</comment>
<sequence>MAHATLAGGCFWCLVKPFTSFDGIHEVISGYSGGHTENPTYEEVCTNTTGHVEAVQIEYDPEVISFESILDIYFKTFDPTDKNGQFFDRGESYRPVIFYHNDQQKDEALQKITELNNSNIFNKPVVTPVEPYKNFYPAEEYHQDYYKKNPTHYAQYQVGSGRKAFIEKHWGNQS</sequence>
<comment type="catalytic activity">
    <reaction evidence="5 6">
        <text>[thioredoxin]-disulfide + L-methionine + H2O = L-methionine (S)-S-oxide + [thioredoxin]-dithiol</text>
        <dbReference type="Rhea" id="RHEA:19993"/>
        <dbReference type="Rhea" id="RHEA-COMP:10698"/>
        <dbReference type="Rhea" id="RHEA-COMP:10700"/>
        <dbReference type="ChEBI" id="CHEBI:15377"/>
        <dbReference type="ChEBI" id="CHEBI:29950"/>
        <dbReference type="ChEBI" id="CHEBI:50058"/>
        <dbReference type="ChEBI" id="CHEBI:57844"/>
        <dbReference type="ChEBI" id="CHEBI:58772"/>
        <dbReference type="EC" id="1.8.4.11"/>
    </reaction>
</comment>
<dbReference type="RefSeq" id="WP_198618244.1">
    <property type="nucleotide sequence ID" value="NZ_JABANU010000017.1"/>
</dbReference>
<keyword evidence="9" id="KW-1185">Reference proteome</keyword>
<dbReference type="InterPro" id="IPR002569">
    <property type="entry name" value="Met_Sox_Rdtase_MsrA_dom"/>
</dbReference>
<dbReference type="InterPro" id="IPR036509">
    <property type="entry name" value="Met_Sox_Rdtase_MsrA_sf"/>
</dbReference>
<feature type="active site" evidence="6">
    <location>
        <position position="10"/>
    </location>
</feature>
<comment type="caution">
    <text evidence="8">The sequence shown here is derived from an EMBL/GenBank/DDBJ whole genome shotgun (WGS) entry which is preliminary data.</text>
</comment>
<gene>
    <name evidence="6 8" type="primary">msrA</name>
    <name evidence="8" type="ORF">HHH54_07595</name>
</gene>
<proteinExistence type="inferred from homology"/>
<dbReference type="HAMAP" id="MF_01401">
    <property type="entry name" value="MsrA"/>
    <property type="match status" value="1"/>
</dbReference>
<dbReference type="SUPFAM" id="SSF55068">
    <property type="entry name" value="Peptide methionine sulfoxide reductase"/>
    <property type="match status" value="1"/>
</dbReference>
<evidence type="ECO:0000256" key="5">
    <source>
        <dbReference type="ARBA" id="ARBA00048782"/>
    </source>
</evidence>
<evidence type="ECO:0000259" key="7">
    <source>
        <dbReference type="Pfam" id="PF01625"/>
    </source>
</evidence>
<dbReference type="Gene3D" id="3.30.1060.10">
    <property type="entry name" value="Peptide methionine sulphoxide reductase MsrA"/>
    <property type="match status" value="1"/>
</dbReference>
<name>A0ABS0T9T9_9STAP</name>
<dbReference type="EC" id="1.8.4.11" evidence="6"/>
<evidence type="ECO:0000313" key="9">
    <source>
        <dbReference type="Proteomes" id="UP000751852"/>
    </source>
</evidence>
<evidence type="ECO:0000256" key="6">
    <source>
        <dbReference type="HAMAP-Rule" id="MF_01401"/>
    </source>
</evidence>
<dbReference type="NCBIfam" id="TIGR00401">
    <property type="entry name" value="msrA"/>
    <property type="match status" value="1"/>
</dbReference>
<dbReference type="Proteomes" id="UP000751852">
    <property type="component" value="Unassembled WGS sequence"/>
</dbReference>
<comment type="function">
    <text evidence="3 6">Has an important function as a repair enzyme for proteins that have been inactivated by oxidation. Catalyzes the reversible oxidation-reduction of methionine sulfoxide in proteins to methionine.</text>
</comment>
<comment type="catalytic activity">
    <reaction evidence="4 6">
        <text>L-methionyl-[protein] + [thioredoxin]-disulfide + H2O = L-methionyl-(S)-S-oxide-[protein] + [thioredoxin]-dithiol</text>
        <dbReference type="Rhea" id="RHEA:14217"/>
        <dbReference type="Rhea" id="RHEA-COMP:10698"/>
        <dbReference type="Rhea" id="RHEA-COMP:10700"/>
        <dbReference type="Rhea" id="RHEA-COMP:12313"/>
        <dbReference type="Rhea" id="RHEA-COMP:12315"/>
        <dbReference type="ChEBI" id="CHEBI:15377"/>
        <dbReference type="ChEBI" id="CHEBI:16044"/>
        <dbReference type="ChEBI" id="CHEBI:29950"/>
        <dbReference type="ChEBI" id="CHEBI:44120"/>
        <dbReference type="ChEBI" id="CHEBI:50058"/>
        <dbReference type="EC" id="1.8.4.11"/>
    </reaction>
</comment>
<evidence type="ECO:0000256" key="3">
    <source>
        <dbReference type="ARBA" id="ARBA00024679"/>
    </source>
</evidence>
<organism evidence="8 9">
    <name type="scientific">Staphylococcus canis</name>
    <dbReference type="NCBI Taxonomy" id="2724942"/>
    <lineage>
        <taxon>Bacteria</taxon>
        <taxon>Bacillati</taxon>
        <taxon>Bacillota</taxon>
        <taxon>Bacilli</taxon>
        <taxon>Bacillales</taxon>
        <taxon>Staphylococcaceae</taxon>
        <taxon>Staphylococcus</taxon>
    </lineage>
</organism>